<keyword evidence="2" id="KW-1185">Reference proteome</keyword>
<keyword evidence="1" id="KW-0808">Transferase</keyword>
<dbReference type="RefSeq" id="WP_009727566.1">
    <property type="nucleotide sequence ID" value="NZ_APHR01000087.1"/>
</dbReference>
<evidence type="ECO:0000313" key="2">
    <source>
        <dbReference type="Proteomes" id="UP000012019"/>
    </source>
</evidence>
<dbReference type="PATRIC" id="fig|1286106.3.peg.2625"/>
<proteinExistence type="predicted"/>
<dbReference type="GO" id="GO:0016740">
    <property type="term" value="F:transferase activity"/>
    <property type="evidence" value="ECO:0007669"/>
    <property type="project" value="UniProtKB-KW"/>
</dbReference>
<reference evidence="1 2" key="1">
    <citation type="journal article" date="2013" name="Genome Announc.">
        <title>Draft Genome Sequence of Methylophaga lonarensis MPLT, a Haloalkaliphilic (Non-Methane-Utilizing) Methylotroph.</title>
        <authorList>
            <person name="Shetty S.A."/>
            <person name="Marathe N.P."/>
            <person name="Munot H."/>
            <person name="Antony C.P."/>
            <person name="Dhotre D.P."/>
            <person name="Murrell J.C."/>
            <person name="Shouche Y.S."/>
        </authorList>
    </citation>
    <scope>NUCLEOTIDE SEQUENCE [LARGE SCALE GENOMIC DNA]</scope>
    <source>
        <strain evidence="1 2">MPL</strain>
    </source>
</reference>
<organism evidence="1 2">
    <name type="scientific">Methylophaga lonarensis MPL</name>
    <dbReference type="NCBI Taxonomy" id="1286106"/>
    <lineage>
        <taxon>Bacteria</taxon>
        <taxon>Pseudomonadati</taxon>
        <taxon>Pseudomonadota</taxon>
        <taxon>Gammaproteobacteria</taxon>
        <taxon>Thiotrichales</taxon>
        <taxon>Piscirickettsiaceae</taxon>
        <taxon>Methylophaga</taxon>
    </lineage>
</organism>
<gene>
    <name evidence="1" type="ORF">MPL1_13162</name>
</gene>
<protein>
    <submittedName>
        <fullName evidence="1">Glycosyltransferase</fullName>
    </submittedName>
</protein>
<dbReference type="AlphaFoldDB" id="M7NT02"/>
<dbReference type="OrthoDB" id="9775208at2"/>
<accession>M7NT02</accession>
<name>M7NT02_9GAMM</name>
<dbReference type="EMBL" id="APHR01000087">
    <property type="protein sequence ID" value="EMR11898.1"/>
    <property type="molecule type" value="Genomic_DNA"/>
</dbReference>
<comment type="caution">
    <text evidence="1">The sequence shown here is derived from an EMBL/GenBank/DDBJ whole genome shotgun (WGS) entry which is preliminary data.</text>
</comment>
<sequence>MAIRLLFVVNTTDFFLSHRLPVALAAQREGYVVHLVSDWLAYEVR</sequence>
<evidence type="ECO:0000313" key="1">
    <source>
        <dbReference type="EMBL" id="EMR11898.1"/>
    </source>
</evidence>
<dbReference type="Proteomes" id="UP000012019">
    <property type="component" value="Unassembled WGS sequence"/>
</dbReference>